<dbReference type="Proteomes" id="UP000012046">
    <property type="component" value="Unassembled WGS sequence"/>
</dbReference>
<keyword evidence="5" id="KW-1185">Reference proteome</keyword>
<evidence type="ECO:0000313" key="5">
    <source>
        <dbReference type="Proteomes" id="UP000012046"/>
    </source>
</evidence>
<dbReference type="InterPro" id="IPR050595">
    <property type="entry name" value="Bact_response_regulator"/>
</dbReference>
<dbReference type="STRING" id="1129374.AJE_11004"/>
<name>H3ZFV4_9ALTE</name>
<dbReference type="Gene3D" id="3.40.50.2300">
    <property type="match status" value="1"/>
</dbReference>
<dbReference type="EMBL" id="AHTH01000037">
    <property type="protein sequence ID" value="EHR40590.1"/>
    <property type="molecule type" value="Genomic_DNA"/>
</dbReference>
<feature type="modified residue" description="4-aspartylphosphate" evidence="2">
    <location>
        <position position="52"/>
    </location>
</feature>
<protein>
    <submittedName>
        <fullName evidence="4">Type II secretory pathway ATPase PulE/Tfp pilus assembly pathway ATPase PilB</fullName>
    </submittedName>
</protein>
<dbReference type="PATRIC" id="fig|1129374.4.peg.2181"/>
<dbReference type="AlphaFoldDB" id="H3ZFV4"/>
<dbReference type="SMART" id="SM00448">
    <property type="entry name" value="REC"/>
    <property type="match status" value="1"/>
</dbReference>
<dbReference type="SUPFAM" id="SSF52172">
    <property type="entry name" value="CheY-like"/>
    <property type="match status" value="1"/>
</dbReference>
<reference evidence="4 5" key="1">
    <citation type="journal article" date="2012" name="J. Bacteriol.">
        <title>Genome Sequence of Extracellular-Protease-Producing Alishewanella jeotgali Isolated from Traditional Korean Fermented Seafood.</title>
        <authorList>
            <person name="Jung J."/>
            <person name="Chun J."/>
            <person name="Park W."/>
        </authorList>
    </citation>
    <scope>NUCLEOTIDE SEQUENCE [LARGE SCALE GENOMIC DNA]</scope>
    <source>
        <strain evidence="4 5">KCTC 22429</strain>
    </source>
</reference>
<gene>
    <name evidence="4" type="ORF">AJE_11004</name>
</gene>
<sequence length="118" mass="13015">MAKVLLVDDEPLLLDAYQRMLRQTAFDCQTLSDSTQVLDYLNQHQVQIVVVDQLMPGLQGSDLLRLLAKEHPAIKRVLISGNLNLVEPVAKAAAHSLLEKPCSKAVLLSTLQALMEQA</sequence>
<feature type="domain" description="Response regulatory" evidence="3">
    <location>
        <begin position="3"/>
        <end position="115"/>
    </location>
</feature>
<dbReference type="eggNOG" id="COG3279">
    <property type="taxonomic scope" value="Bacteria"/>
</dbReference>
<evidence type="ECO:0000259" key="3">
    <source>
        <dbReference type="PROSITE" id="PS50110"/>
    </source>
</evidence>
<dbReference type="InterPro" id="IPR011006">
    <property type="entry name" value="CheY-like_superfamily"/>
</dbReference>
<proteinExistence type="predicted"/>
<dbReference type="InterPro" id="IPR001789">
    <property type="entry name" value="Sig_transdc_resp-reg_receiver"/>
</dbReference>
<dbReference type="Pfam" id="PF00072">
    <property type="entry name" value="Response_reg"/>
    <property type="match status" value="1"/>
</dbReference>
<dbReference type="GO" id="GO:0000160">
    <property type="term" value="P:phosphorelay signal transduction system"/>
    <property type="evidence" value="ECO:0007669"/>
    <property type="project" value="InterPro"/>
</dbReference>
<organism evidence="4 5">
    <name type="scientific">Alishewanella jeotgali KCTC 22429</name>
    <dbReference type="NCBI Taxonomy" id="1129374"/>
    <lineage>
        <taxon>Bacteria</taxon>
        <taxon>Pseudomonadati</taxon>
        <taxon>Pseudomonadota</taxon>
        <taxon>Gammaproteobacteria</taxon>
        <taxon>Alteromonadales</taxon>
        <taxon>Alteromonadaceae</taxon>
        <taxon>Alishewanella</taxon>
    </lineage>
</organism>
<dbReference type="PROSITE" id="PS50110">
    <property type="entry name" value="RESPONSE_REGULATORY"/>
    <property type="match status" value="1"/>
</dbReference>
<dbReference type="PANTHER" id="PTHR44591">
    <property type="entry name" value="STRESS RESPONSE REGULATOR PROTEIN 1"/>
    <property type="match status" value="1"/>
</dbReference>
<evidence type="ECO:0000313" key="4">
    <source>
        <dbReference type="EMBL" id="EHR40590.1"/>
    </source>
</evidence>
<evidence type="ECO:0000256" key="2">
    <source>
        <dbReference type="PROSITE-ProRule" id="PRU00169"/>
    </source>
</evidence>
<keyword evidence="1 2" id="KW-0597">Phosphoprotein</keyword>
<comment type="caution">
    <text evidence="4">The sequence shown here is derived from an EMBL/GenBank/DDBJ whole genome shotgun (WGS) entry which is preliminary data.</text>
</comment>
<dbReference type="RefSeq" id="WP_008950906.1">
    <property type="nucleotide sequence ID" value="NZ_AHTH01000037.1"/>
</dbReference>
<evidence type="ECO:0000256" key="1">
    <source>
        <dbReference type="ARBA" id="ARBA00022553"/>
    </source>
</evidence>
<dbReference type="PANTHER" id="PTHR44591:SF19">
    <property type="entry name" value="TWO-COMPONENT RESPONSE REGULATOR-RELATED"/>
    <property type="match status" value="1"/>
</dbReference>
<accession>H3ZFV4</accession>